<name>A0AAV3Q636_LITER</name>
<sequence>MIVQNLKLNPINNKEDSLLDYLECTENMVIPPPIRPDKIATFLKPYILKLHFTNKFVNAQVFHVPSSTVACAASTQEKALRLNMEKTQESSRDVRAAAKIGKLLGERLLLKDIPAVSVVSSNKEHRYHGKVKAVIDSLRNTGVKLL</sequence>
<dbReference type="Gene3D" id="3.30.420.100">
    <property type="match status" value="1"/>
</dbReference>
<dbReference type="InterPro" id="IPR005484">
    <property type="entry name" value="Ribosomal_uL18_bac/plant/anim"/>
</dbReference>
<evidence type="ECO:0000256" key="2">
    <source>
        <dbReference type="ARBA" id="ARBA00022980"/>
    </source>
</evidence>
<dbReference type="AlphaFoldDB" id="A0AAV3Q636"/>
<dbReference type="GO" id="GO:0003735">
    <property type="term" value="F:structural constituent of ribosome"/>
    <property type="evidence" value="ECO:0007669"/>
    <property type="project" value="InterPro"/>
</dbReference>
<keyword evidence="3" id="KW-0687">Ribonucleoprotein</keyword>
<organism evidence="4 5">
    <name type="scientific">Lithospermum erythrorhizon</name>
    <name type="common">Purple gromwell</name>
    <name type="synonym">Lithospermum officinale var. erythrorhizon</name>
    <dbReference type="NCBI Taxonomy" id="34254"/>
    <lineage>
        <taxon>Eukaryota</taxon>
        <taxon>Viridiplantae</taxon>
        <taxon>Streptophyta</taxon>
        <taxon>Embryophyta</taxon>
        <taxon>Tracheophyta</taxon>
        <taxon>Spermatophyta</taxon>
        <taxon>Magnoliopsida</taxon>
        <taxon>eudicotyledons</taxon>
        <taxon>Gunneridae</taxon>
        <taxon>Pentapetalae</taxon>
        <taxon>asterids</taxon>
        <taxon>lamiids</taxon>
        <taxon>Boraginales</taxon>
        <taxon>Boraginaceae</taxon>
        <taxon>Boraginoideae</taxon>
        <taxon>Lithospermeae</taxon>
        <taxon>Lithospermum</taxon>
    </lineage>
</organism>
<dbReference type="GO" id="GO:0005840">
    <property type="term" value="C:ribosome"/>
    <property type="evidence" value="ECO:0007669"/>
    <property type="project" value="UniProtKB-KW"/>
</dbReference>
<dbReference type="InterPro" id="IPR057268">
    <property type="entry name" value="Ribosomal_L18"/>
</dbReference>
<comment type="caution">
    <text evidence="4">The sequence shown here is derived from an EMBL/GenBank/DDBJ whole genome shotgun (WGS) entry which is preliminary data.</text>
</comment>
<dbReference type="GO" id="GO:1990904">
    <property type="term" value="C:ribonucleoprotein complex"/>
    <property type="evidence" value="ECO:0007669"/>
    <property type="project" value="UniProtKB-KW"/>
</dbReference>
<comment type="similarity">
    <text evidence="1">Belongs to the universal ribosomal protein uL18 family.</text>
</comment>
<evidence type="ECO:0000256" key="3">
    <source>
        <dbReference type="ARBA" id="ARBA00023274"/>
    </source>
</evidence>
<dbReference type="GO" id="GO:0008097">
    <property type="term" value="F:5S rRNA binding"/>
    <property type="evidence" value="ECO:0007669"/>
    <property type="project" value="TreeGrafter"/>
</dbReference>
<proteinExistence type="inferred from homology"/>
<dbReference type="CDD" id="cd00432">
    <property type="entry name" value="Ribosomal_L18_L5e"/>
    <property type="match status" value="1"/>
</dbReference>
<dbReference type="PANTHER" id="PTHR12899:SF6">
    <property type="entry name" value="OS01G0256600 PROTEIN"/>
    <property type="match status" value="1"/>
</dbReference>
<reference evidence="4 5" key="1">
    <citation type="submission" date="2024-01" db="EMBL/GenBank/DDBJ databases">
        <title>The complete chloroplast genome sequence of Lithospermum erythrorhizon: insights into the phylogenetic relationship among Boraginaceae species and the maternal lineages of purple gromwells.</title>
        <authorList>
            <person name="Okada T."/>
            <person name="Watanabe K."/>
        </authorList>
    </citation>
    <scope>NUCLEOTIDE SEQUENCE [LARGE SCALE GENOMIC DNA]</scope>
</reference>
<keyword evidence="2 4" id="KW-0689">Ribosomal protein</keyword>
<dbReference type="EMBL" id="BAABME010003163">
    <property type="protein sequence ID" value="GAA0157692.1"/>
    <property type="molecule type" value="Genomic_DNA"/>
</dbReference>
<dbReference type="GO" id="GO:0006412">
    <property type="term" value="P:translation"/>
    <property type="evidence" value="ECO:0007669"/>
    <property type="project" value="InterPro"/>
</dbReference>
<dbReference type="PANTHER" id="PTHR12899">
    <property type="entry name" value="39S RIBOSOMAL PROTEIN L18, MITOCHONDRIAL"/>
    <property type="match status" value="1"/>
</dbReference>
<evidence type="ECO:0000313" key="5">
    <source>
        <dbReference type="Proteomes" id="UP001454036"/>
    </source>
</evidence>
<gene>
    <name evidence="4" type="ORF">LIER_14904</name>
</gene>
<dbReference type="Proteomes" id="UP001454036">
    <property type="component" value="Unassembled WGS sequence"/>
</dbReference>
<evidence type="ECO:0000313" key="4">
    <source>
        <dbReference type="EMBL" id="GAA0157692.1"/>
    </source>
</evidence>
<protein>
    <submittedName>
        <fullName evidence="4">Ribosomal protein</fullName>
    </submittedName>
</protein>
<accession>A0AAV3Q636</accession>
<keyword evidence="5" id="KW-1185">Reference proteome</keyword>
<evidence type="ECO:0000256" key="1">
    <source>
        <dbReference type="ARBA" id="ARBA00007116"/>
    </source>
</evidence>
<dbReference type="SUPFAM" id="SSF53137">
    <property type="entry name" value="Translational machinery components"/>
    <property type="match status" value="1"/>
</dbReference>
<dbReference type="Pfam" id="PF00861">
    <property type="entry name" value="Ribosomal_L18p"/>
    <property type="match status" value="1"/>
</dbReference>